<feature type="transmembrane region" description="Helical" evidence="1">
    <location>
        <begin position="12"/>
        <end position="33"/>
    </location>
</feature>
<keyword evidence="1" id="KW-1133">Transmembrane helix</keyword>
<protein>
    <submittedName>
        <fullName evidence="2">Uncharacterized protein</fullName>
    </submittedName>
</protein>
<comment type="caution">
    <text evidence="2">The sequence shown here is derived from an EMBL/GenBank/DDBJ whole genome shotgun (WGS) entry which is preliminary data.</text>
</comment>
<gene>
    <name evidence="2" type="ORF">KC207_06290</name>
</gene>
<evidence type="ECO:0000313" key="3">
    <source>
        <dbReference type="Proteomes" id="UP000677016"/>
    </source>
</evidence>
<proteinExistence type="predicted"/>
<keyword evidence="3" id="KW-1185">Reference proteome</keyword>
<dbReference type="RefSeq" id="WP_211602062.1">
    <property type="nucleotide sequence ID" value="NZ_JAGSNF010000006.1"/>
</dbReference>
<dbReference type="EMBL" id="JAGSNF010000006">
    <property type="protein sequence ID" value="MBR7742899.1"/>
    <property type="molecule type" value="Genomic_DNA"/>
</dbReference>
<evidence type="ECO:0000256" key="1">
    <source>
        <dbReference type="SAM" id="Phobius"/>
    </source>
</evidence>
<organism evidence="2 3">
    <name type="scientific">Phycicoccus avicenniae</name>
    <dbReference type="NCBI Taxonomy" id="2828860"/>
    <lineage>
        <taxon>Bacteria</taxon>
        <taxon>Bacillati</taxon>
        <taxon>Actinomycetota</taxon>
        <taxon>Actinomycetes</taxon>
        <taxon>Micrococcales</taxon>
        <taxon>Intrasporangiaceae</taxon>
        <taxon>Phycicoccus</taxon>
    </lineage>
</organism>
<accession>A0A941D6A7</accession>
<evidence type="ECO:0000313" key="2">
    <source>
        <dbReference type="EMBL" id="MBR7742899.1"/>
    </source>
</evidence>
<keyword evidence="1" id="KW-0812">Transmembrane</keyword>
<name>A0A941D6A7_9MICO</name>
<reference evidence="2" key="1">
    <citation type="submission" date="2021-04" db="EMBL/GenBank/DDBJ databases">
        <title>Phycicoccus avicenniae sp. nov., a novel endophytic actinomycetes isolated from branch of Avicennia mariana.</title>
        <authorList>
            <person name="Tuo L."/>
        </authorList>
    </citation>
    <scope>NUCLEOTIDE SEQUENCE</scope>
    <source>
        <strain evidence="2">BSK3Z-2</strain>
    </source>
</reference>
<dbReference type="Proteomes" id="UP000677016">
    <property type="component" value="Unassembled WGS sequence"/>
</dbReference>
<keyword evidence="1" id="KW-0472">Membrane</keyword>
<sequence length="412" mass="43291">MPRRRPGPRWTVLRSILAVVLLLGGARVVWYAVTDPSDPGRALAQARWLDREIADRRAATRMQDLFPEGEFFTLVLDGLARTALATGVGDLDRQAALVVDAEDRLDRLTSDAVLAPYPATAGLPHGVFVEGWTLRLEAEVAALTEEPERATSVRARAATLREALDASTTGALESYPGQVWPVDTVVAAAALAVADEAVGVPGAAATVRRWLERVDASRVGPHGLLPHRTTLAGDVLDGPRATSSVLAAAMWPVIDPVSAPGRWAAVRAAFLVDRLGAVGLSEYPVGSDGDGDVDSGPLLLGVSLSATAVAAGAARANGDETLAVDLLRQGEVIGVPVTWRGERRYAGGALPVGDAFLAWARTRPVLLPDPGPAGPRPTWWLWLAPWVCGVGLLAAPATVRAVRRGLAASPVR</sequence>
<dbReference type="AlphaFoldDB" id="A0A941D6A7"/>